<dbReference type="STRING" id="1333662.LPB303_06330"/>
<organism evidence="1 2">
    <name type="scientific">Polaribacter atrinae</name>
    <dbReference type="NCBI Taxonomy" id="1333662"/>
    <lineage>
        <taxon>Bacteria</taxon>
        <taxon>Pseudomonadati</taxon>
        <taxon>Bacteroidota</taxon>
        <taxon>Flavobacteriia</taxon>
        <taxon>Flavobacteriales</taxon>
        <taxon>Flavobacteriaceae</taxon>
    </lineage>
</organism>
<gene>
    <name evidence="1" type="ORF">LPB303_06330</name>
</gene>
<dbReference type="RefSeq" id="WP_068448927.1">
    <property type="nucleotide sequence ID" value="NZ_CANKUV010000001.1"/>
</dbReference>
<proteinExistence type="predicted"/>
<keyword evidence="2" id="KW-1185">Reference proteome</keyword>
<comment type="caution">
    <text evidence="1">The sequence shown here is derived from an EMBL/GenBank/DDBJ whole genome shotgun (WGS) entry which is preliminary data.</text>
</comment>
<dbReference type="Proteomes" id="UP000076923">
    <property type="component" value="Unassembled WGS sequence"/>
</dbReference>
<dbReference type="EMBL" id="LVWE01000010">
    <property type="protein sequence ID" value="OAD45900.1"/>
    <property type="molecule type" value="Genomic_DNA"/>
</dbReference>
<dbReference type="OrthoDB" id="1446120at2"/>
<name>A0A176TDF8_9FLAO</name>
<evidence type="ECO:0000313" key="1">
    <source>
        <dbReference type="EMBL" id="OAD45900.1"/>
    </source>
</evidence>
<protein>
    <recommendedName>
        <fullName evidence="3">DUF2158 domain-containing protein</fullName>
    </recommendedName>
</protein>
<reference evidence="1 2" key="1">
    <citation type="submission" date="2016-02" db="EMBL/GenBank/DDBJ databases">
        <title>Draft genome sequence of Polaribacter atrinae KACC17473.</title>
        <authorList>
            <person name="Shin S.-K."/>
            <person name="Yi H."/>
        </authorList>
    </citation>
    <scope>NUCLEOTIDE SEQUENCE [LARGE SCALE GENOMIC DNA]</scope>
    <source>
        <strain evidence="1 2">KACC 17473</strain>
    </source>
</reference>
<dbReference type="AlphaFoldDB" id="A0A176TDF8"/>
<sequence length="86" mass="10046">MPRKFKSGEWVTVKGKLISPKMQVIKYVPKKESIFGLVNKDTYLECVWYKNGERKSKVFHQNKLIKMIETGVLLKRDTINSELSLT</sequence>
<evidence type="ECO:0008006" key="3">
    <source>
        <dbReference type="Google" id="ProtNLM"/>
    </source>
</evidence>
<evidence type="ECO:0000313" key="2">
    <source>
        <dbReference type="Proteomes" id="UP000076923"/>
    </source>
</evidence>
<accession>A0A176TDF8</accession>